<sequence>MAENAKKYKRTAVTLVFFSILSVKTEFGNQKRKYRNSERVLYLTGYKTLLSCAINFSDGAGAHQNVLIPIGKA</sequence>
<gene>
    <name evidence="1" type="ORF">DWY99_04685</name>
</gene>
<name>A0A412AYI9_9FIRM</name>
<comment type="caution">
    <text evidence="1">The sequence shown here is derived from an EMBL/GenBank/DDBJ whole genome shotgun (WGS) entry which is preliminary data.</text>
</comment>
<protein>
    <submittedName>
        <fullName evidence="1">Uncharacterized protein</fullName>
    </submittedName>
</protein>
<evidence type="ECO:0000313" key="1">
    <source>
        <dbReference type="EMBL" id="RGQ42387.1"/>
    </source>
</evidence>
<dbReference type="AlphaFoldDB" id="A0A412AYI9"/>
<reference evidence="1 2" key="1">
    <citation type="submission" date="2018-08" db="EMBL/GenBank/DDBJ databases">
        <title>A genome reference for cultivated species of the human gut microbiota.</title>
        <authorList>
            <person name="Zou Y."/>
            <person name="Xue W."/>
            <person name="Luo G."/>
        </authorList>
    </citation>
    <scope>NUCLEOTIDE SEQUENCE [LARGE SCALE GENOMIC DNA]</scope>
    <source>
        <strain evidence="1 2">AF28-26</strain>
    </source>
</reference>
<evidence type="ECO:0000313" key="2">
    <source>
        <dbReference type="Proteomes" id="UP000284751"/>
    </source>
</evidence>
<dbReference type="EMBL" id="QRTC01000012">
    <property type="protein sequence ID" value="RGQ42387.1"/>
    <property type="molecule type" value="Genomic_DNA"/>
</dbReference>
<organism evidence="1 2">
    <name type="scientific">[Clostridium] leptum</name>
    <dbReference type="NCBI Taxonomy" id="1535"/>
    <lineage>
        <taxon>Bacteria</taxon>
        <taxon>Bacillati</taxon>
        <taxon>Bacillota</taxon>
        <taxon>Clostridia</taxon>
        <taxon>Eubacteriales</taxon>
        <taxon>Oscillospiraceae</taxon>
        <taxon>Oscillospiraceae incertae sedis</taxon>
    </lineage>
</organism>
<accession>A0A412AYI9</accession>
<proteinExistence type="predicted"/>
<dbReference type="Proteomes" id="UP000284751">
    <property type="component" value="Unassembled WGS sequence"/>
</dbReference>